<dbReference type="Proteomes" id="UP000324965">
    <property type="component" value="Unassembled WGS sequence"/>
</dbReference>
<comment type="caution">
    <text evidence="1">The sequence shown here is derived from an EMBL/GenBank/DDBJ whole genome shotgun (WGS) entry which is preliminary data.</text>
</comment>
<evidence type="ECO:0000313" key="2">
    <source>
        <dbReference type="Proteomes" id="UP000324965"/>
    </source>
</evidence>
<organism evidence="1 2">
    <name type="scientific">Streptomyces apricus</name>
    <dbReference type="NCBI Taxonomy" id="1828112"/>
    <lineage>
        <taxon>Bacteria</taxon>
        <taxon>Bacillati</taxon>
        <taxon>Actinomycetota</taxon>
        <taxon>Actinomycetes</taxon>
        <taxon>Kitasatosporales</taxon>
        <taxon>Streptomycetaceae</taxon>
        <taxon>Streptomyces</taxon>
    </lineage>
</organism>
<proteinExistence type="predicted"/>
<gene>
    <name evidence="1" type="ORF">FGF04_36955</name>
</gene>
<name>A0A5A9ZW24_9ACTN</name>
<dbReference type="RefSeq" id="WP_149515761.1">
    <property type="nucleotide sequence ID" value="NZ_VDFC01000085.1"/>
</dbReference>
<reference evidence="1 2" key="1">
    <citation type="submission" date="2019-05" db="EMBL/GenBank/DDBJ databases">
        <authorList>
            <person name="Hariharan J."/>
            <person name="Choudoir M.J."/>
            <person name="Diebold P."/>
            <person name="Panke-Buisse K."/>
            <person name="Buckley D.H."/>
        </authorList>
    </citation>
    <scope>NUCLEOTIDE SEQUENCE [LARGE SCALE GENOMIC DNA]</scope>
    <source>
        <strain evidence="1 2">SUN51</strain>
    </source>
</reference>
<dbReference type="OrthoDB" id="1651852at2"/>
<accession>A0A5A9ZW24</accession>
<evidence type="ECO:0000313" key="1">
    <source>
        <dbReference type="EMBL" id="KAA0921360.1"/>
    </source>
</evidence>
<dbReference type="AlphaFoldDB" id="A0A5A9ZW24"/>
<protein>
    <submittedName>
        <fullName evidence="1">Uncharacterized protein</fullName>
    </submittedName>
</protein>
<keyword evidence="2" id="KW-1185">Reference proteome</keyword>
<dbReference type="EMBL" id="VDFC01000085">
    <property type="protein sequence ID" value="KAA0921360.1"/>
    <property type="molecule type" value="Genomic_DNA"/>
</dbReference>
<sequence>MEHPEWETWRDMTLALGIPQPEADAAWQLLLGGVDSQGELNAEATARTSSRQEQREIRMTNSWYHAAVDLIADHLAIERPTMALWAGGFDTSEYAYEKGHMPLARTRIGSVLNALKLHSNDKLTGPMWNLVSKAFVSRANGPVHIFVRAYDPDSILIRLEVPHLHLVKQLNPDVKMIWHPLYTDAAGRTKEISKDFQLVDNAEYATRDTCASVLQHYLRLIHPDVDAAERSAVGLSAPAGGNGKKTAGQLAYASMETLLEVNGNKLRPPSGT</sequence>
<dbReference type="SUPFAM" id="SSF52309">
    <property type="entry name" value="N-(deoxy)ribosyltransferase-like"/>
    <property type="match status" value="1"/>
</dbReference>